<organism evidence="2">
    <name type="scientific">Grosmannia clavigera (strain kw1407 / UAMH 11150)</name>
    <name type="common">Blue stain fungus</name>
    <name type="synonym">Graphiocladiella clavigera</name>
    <dbReference type="NCBI Taxonomy" id="655863"/>
    <lineage>
        <taxon>Eukaryota</taxon>
        <taxon>Fungi</taxon>
        <taxon>Dikarya</taxon>
        <taxon>Ascomycota</taxon>
        <taxon>Pezizomycotina</taxon>
        <taxon>Sordariomycetes</taxon>
        <taxon>Sordariomycetidae</taxon>
        <taxon>Ophiostomatales</taxon>
        <taxon>Ophiostomataceae</taxon>
        <taxon>Leptographium</taxon>
    </lineage>
</organism>
<name>F0XNW9_GROCL</name>
<dbReference type="eggNOG" id="ENOG502R8S1">
    <property type="taxonomic scope" value="Eukaryota"/>
</dbReference>
<dbReference type="OrthoDB" id="5397846at2759"/>
<dbReference type="AlphaFoldDB" id="F0XNW9"/>
<accession>F0XNW9</accession>
<dbReference type="EMBL" id="GL629801">
    <property type="protein sequence ID" value="EFX00663.1"/>
    <property type="molecule type" value="Genomic_DNA"/>
</dbReference>
<gene>
    <name evidence="1" type="ORF">CMQ_7665</name>
</gene>
<protein>
    <submittedName>
        <fullName evidence="1">Uncharacterized protein</fullName>
    </submittedName>
</protein>
<dbReference type="Proteomes" id="UP000007796">
    <property type="component" value="Unassembled WGS sequence"/>
</dbReference>
<keyword evidence="2" id="KW-1185">Reference proteome</keyword>
<evidence type="ECO:0000313" key="1">
    <source>
        <dbReference type="EMBL" id="EFX00663.1"/>
    </source>
</evidence>
<dbReference type="RefSeq" id="XP_014170145.1">
    <property type="nucleotide sequence ID" value="XM_014314670.1"/>
</dbReference>
<evidence type="ECO:0000313" key="2">
    <source>
        <dbReference type="Proteomes" id="UP000007796"/>
    </source>
</evidence>
<dbReference type="STRING" id="655863.F0XNW9"/>
<sequence>MPYALHTPNSGETAVSLPTEIRIMIYENLLVVRKGIYIKELPGIYRTGVFQCHPALCKRDWSLANVQPRKRHARFRPPTLESLSKFVIQEKLGITAQSETGPIKNVAGMRKMLMILKNEQGPGIQYKIWLSILAMCKDVYAEAVHFVYRQRFTFADTGTLHNFVMLLGPAAREILGDIQILGWEDKRSITSGPIPAFSVLKDVVNLRRLHVCCSIGVPQDWAWVNVFPPRKTEPIPRYHHPTDMIASKIYRDCAHWLRPMFIQSGMHEIKQVLRLDKRNFMPVLRTSQNPLPAFTREMYQEMKTRFWAYLEILLAGNVM</sequence>
<proteinExistence type="predicted"/>
<dbReference type="HOGENOM" id="CLU_871703_0_0_1"/>
<dbReference type="GeneID" id="25981234"/>
<reference evidence="1 2" key="1">
    <citation type="journal article" date="2011" name="Proc. Natl. Acad. Sci. U.S.A.">
        <title>Genome and transcriptome analyses of the mountain pine beetle-fungal symbiont Grosmannia clavigera, a lodgepole pine pathogen.</title>
        <authorList>
            <person name="DiGuistini S."/>
            <person name="Wang Y."/>
            <person name="Liao N.Y."/>
            <person name="Taylor G."/>
            <person name="Tanguay P."/>
            <person name="Feau N."/>
            <person name="Henrissat B."/>
            <person name="Chan S.K."/>
            <person name="Hesse-Orce U."/>
            <person name="Alamouti S.M."/>
            <person name="Tsui C.K.M."/>
            <person name="Docking R.T."/>
            <person name="Levasseur A."/>
            <person name="Haridas S."/>
            <person name="Robertson G."/>
            <person name="Birol I."/>
            <person name="Holt R.A."/>
            <person name="Marra M.A."/>
            <person name="Hamelin R.C."/>
            <person name="Hirst M."/>
            <person name="Jones S.J.M."/>
            <person name="Bohlmann J."/>
            <person name="Breuil C."/>
        </authorList>
    </citation>
    <scope>NUCLEOTIDE SEQUENCE [LARGE SCALE GENOMIC DNA]</scope>
    <source>
        <strain evidence="2">kw1407 / UAMH 11150</strain>
    </source>
</reference>
<dbReference type="InParanoid" id="F0XNW9"/>